<dbReference type="GO" id="GO:0006265">
    <property type="term" value="P:DNA topological change"/>
    <property type="evidence" value="ECO:0007669"/>
    <property type="project" value="InterPro"/>
</dbReference>
<dbReference type="Gene3D" id="1.10.460.10">
    <property type="entry name" value="Topoisomerase I, domain 2"/>
    <property type="match status" value="1"/>
</dbReference>
<dbReference type="InterPro" id="IPR025589">
    <property type="entry name" value="Toprim_C_rpt"/>
</dbReference>
<sequence length="247" mass="27014">LTTKEVVVNEKKTTPPPLFTEASLLAALVRVADFVTDPTIKKLLKDKDKDKKDEHGGIGTPATRAAILETLKKRNYITLEKGKLIPTDTGYALIDALPGIAVNPDMTALWSEKQAAIENGDLTVEQFINELYGELTGMISDVDLDEMKIEPAAPAGQFQRLDSPCPSCGKHIVIRPKGYFCTGCEFKIWSEFSGKKITQAQAEKLVKSGKTDLIKGFKKKSGGTYDTVLVLEDKKTGKLGFPARAKK</sequence>
<dbReference type="Pfam" id="PF13342">
    <property type="entry name" value="Toprim_Crpt"/>
    <property type="match status" value="1"/>
</dbReference>
<dbReference type="Pfam" id="PF01131">
    <property type="entry name" value="Topoisom_bac"/>
    <property type="match status" value="1"/>
</dbReference>
<name>A0A6X8Y755_SALDZ</name>
<protein>
    <submittedName>
        <fullName evidence="3">Type IA DNA topoisomerase</fullName>
    </submittedName>
</protein>
<dbReference type="GO" id="GO:0003917">
    <property type="term" value="F:DNA topoisomerase type I (single strand cut, ATP-independent) activity"/>
    <property type="evidence" value="ECO:0007669"/>
    <property type="project" value="InterPro"/>
</dbReference>
<dbReference type="PROSITE" id="PS52039">
    <property type="entry name" value="TOPO_IA_2"/>
    <property type="match status" value="1"/>
</dbReference>
<keyword evidence="1 3" id="KW-0413">Isomerase</keyword>
<evidence type="ECO:0000313" key="3">
    <source>
        <dbReference type="EMBL" id="HAB2327622.1"/>
    </source>
</evidence>
<reference evidence="3" key="1">
    <citation type="journal article" date="2018" name="Genome Biol.">
        <title>SKESA: strategic k-mer extension for scrupulous assemblies.</title>
        <authorList>
            <person name="Souvorov A."/>
            <person name="Agarwala R."/>
            <person name="Lipman D.J."/>
        </authorList>
    </citation>
    <scope>NUCLEOTIDE SEQUENCE</scope>
    <source>
        <strain evidence="3">Salmonella enterica</strain>
    </source>
</reference>
<reference evidence="3" key="2">
    <citation type="submission" date="2019-10" db="EMBL/GenBank/DDBJ databases">
        <authorList>
            <consortium name="NCBI Pathogen Detection Project"/>
        </authorList>
    </citation>
    <scope>NUCLEOTIDE SEQUENCE</scope>
    <source>
        <strain evidence="3">Salmonella enterica</strain>
    </source>
</reference>
<dbReference type="GO" id="GO:0006281">
    <property type="term" value="P:DNA repair"/>
    <property type="evidence" value="ECO:0007669"/>
    <property type="project" value="TreeGrafter"/>
</dbReference>
<accession>A0A6X8Y755</accession>
<dbReference type="AlphaFoldDB" id="A0A6X8Y755"/>
<evidence type="ECO:0000259" key="2">
    <source>
        <dbReference type="PROSITE" id="PS52039"/>
    </source>
</evidence>
<dbReference type="EMBL" id="DAAGBA010000143">
    <property type="protein sequence ID" value="HAB2327622.1"/>
    <property type="molecule type" value="Genomic_DNA"/>
</dbReference>
<evidence type="ECO:0000256" key="1">
    <source>
        <dbReference type="ARBA" id="ARBA00023235"/>
    </source>
</evidence>
<dbReference type="SUPFAM" id="SSF56712">
    <property type="entry name" value="Prokaryotic type I DNA topoisomerase"/>
    <property type="match status" value="1"/>
</dbReference>
<gene>
    <name evidence="3" type="ORF">GB337_22365</name>
</gene>
<dbReference type="GO" id="GO:0003677">
    <property type="term" value="F:DNA binding"/>
    <property type="evidence" value="ECO:0007669"/>
    <property type="project" value="InterPro"/>
</dbReference>
<dbReference type="GO" id="GO:0006310">
    <property type="term" value="P:DNA recombination"/>
    <property type="evidence" value="ECO:0007669"/>
    <property type="project" value="TreeGrafter"/>
</dbReference>
<dbReference type="InterPro" id="IPR013497">
    <property type="entry name" value="Topo_IA_cen"/>
</dbReference>
<dbReference type="PANTHER" id="PTHR11390">
    <property type="entry name" value="PROKARYOTIC DNA TOPOISOMERASE"/>
    <property type="match status" value="1"/>
</dbReference>
<comment type="caution">
    <text evidence="3">The sequence shown here is derived from an EMBL/GenBank/DDBJ whole genome shotgun (WGS) entry which is preliminary data.</text>
</comment>
<dbReference type="InterPro" id="IPR023405">
    <property type="entry name" value="Topo_IA_core_domain"/>
</dbReference>
<dbReference type="GO" id="GO:0043597">
    <property type="term" value="C:cytoplasmic replication fork"/>
    <property type="evidence" value="ECO:0007669"/>
    <property type="project" value="TreeGrafter"/>
</dbReference>
<proteinExistence type="predicted"/>
<dbReference type="InterPro" id="IPR013824">
    <property type="entry name" value="Topo_IA_cen_sub1"/>
</dbReference>
<feature type="domain" description="Topo IA-type catalytic" evidence="2">
    <location>
        <begin position="1"/>
        <end position="139"/>
    </location>
</feature>
<dbReference type="PANTHER" id="PTHR11390:SF21">
    <property type="entry name" value="DNA TOPOISOMERASE 3-ALPHA"/>
    <property type="match status" value="1"/>
</dbReference>
<organism evidence="3">
    <name type="scientific">Salmonella diarizonae</name>
    <dbReference type="NCBI Taxonomy" id="59204"/>
    <lineage>
        <taxon>Bacteria</taxon>
        <taxon>Pseudomonadati</taxon>
        <taxon>Pseudomonadota</taxon>
        <taxon>Gammaproteobacteria</taxon>
        <taxon>Enterobacterales</taxon>
        <taxon>Enterobacteriaceae</taxon>
        <taxon>Salmonella</taxon>
    </lineage>
</organism>
<feature type="non-terminal residue" evidence="3">
    <location>
        <position position="1"/>
    </location>
</feature>
<dbReference type="InterPro" id="IPR000380">
    <property type="entry name" value="Topo_IA"/>
</dbReference>